<sequence length="156" mass="17162">MHISKAMLIGYAKKIAPINPLAIAVQLLVTLPAIGAVIIAAIVSFIAPPASGFNTIPRLAAEFVYEKTKTPASTENHIVFFRCDDPAPTEKLPKPVKCENLVKEEMPLDKVTVAFGNLALIGYAFSWFIGFLMFGVYKLILPSFAHLIFPRQIFSR</sequence>
<keyword evidence="1" id="KW-0812">Transmembrane</keyword>
<feature type="transmembrane region" description="Helical" evidence="1">
    <location>
        <begin position="125"/>
        <end position="149"/>
    </location>
</feature>
<keyword evidence="1" id="KW-0472">Membrane</keyword>
<accession>A0A5C7VV46</accession>
<protein>
    <submittedName>
        <fullName evidence="2">Uncharacterized protein</fullName>
    </submittedName>
</protein>
<name>A0A5C7VV46_AQUAC</name>
<feature type="transmembrane region" description="Helical" evidence="1">
    <location>
        <begin position="21"/>
        <end position="47"/>
    </location>
</feature>
<evidence type="ECO:0000313" key="3">
    <source>
        <dbReference type="Proteomes" id="UP000321110"/>
    </source>
</evidence>
<evidence type="ECO:0000313" key="2">
    <source>
        <dbReference type="EMBL" id="TXI28405.1"/>
    </source>
</evidence>
<comment type="caution">
    <text evidence="2">The sequence shown here is derived from an EMBL/GenBank/DDBJ whole genome shotgun (WGS) entry which is preliminary data.</text>
</comment>
<dbReference type="AlphaFoldDB" id="A0A5C7VV46"/>
<reference evidence="2 3" key="1">
    <citation type="submission" date="2018-09" db="EMBL/GenBank/DDBJ databases">
        <title>Metagenome Assembled Genomes from an Advanced Water Purification Facility.</title>
        <authorList>
            <person name="Stamps B.W."/>
            <person name="Spear J.R."/>
        </authorList>
    </citation>
    <scope>NUCLEOTIDE SEQUENCE [LARGE SCALE GENOMIC DNA]</scope>
    <source>
        <strain evidence="2">Bin_52_1</strain>
    </source>
</reference>
<dbReference type="EMBL" id="SSFO01000276">
    <property type="protein sequence ID" value="TXI28405.1"/>
    <property type="molecule type" value="Genomic_DNA"/>
</dbReference>
<gene>
    <name evidence="2" type="ORF">E6Q69_16400</name>
</gene>
<keyword evidence="1" id="KW-1133">Transmembrane helix</keyword>
<dbReference type="Proteomes" id="UP000321110">
    <property type="component" value="Unassembled WGS sequence"/>
</dbReference>
<proteinExistence type="predicted"/>
<evidence type="ECO:0000256" key="1">
    <source>
        <dbReference type="SAM" id="Phobius"/>
    </source>
</evidence>
<organism evidence="2 3">
    <name type="scientific">Aquipseudomonas alcaligenes</name>
    <name type="common">Pseudomonas alcaligenes</name>
    <dbReference type="NCBI Taxonomy" id="43263"/>
    <lineage>
        <taxon>Bacteria</taxon>
        <taxon>Pseudomonadati</taxon>
        <taxon>Pseudomonadota</taxon>
        <taxon>Gammaproteobacteria</taxon>
        <taxon>Pseudomonadales</taxon>
        <taxon>Pseudomonadaceae</taxon>
        <taxon>Aquipseudomonas</taxon>
    </lineage>
</organism>